<dbReference type="EC" id="2.7.9.3" evidence="9"/>
<feature type="binding site" description="in other chain" evidence="9">
    <location>
        <position position="84"/>
    </location>
    <ligand>
        <name>ATP</name>
        <dbReference type="ChEBI" id="CHEBI:30616"/>
        <note>ligand shared between dimeric partners</note>
    </ligand>
</feature>
<feature type="binding site" description="in other chain" evidence="9">
    <location>
        <begin position="41"/>
        <end position="43"/>
    </location>
    <ligand>
        <name>ATP</name>
        <dbReference type="ChEBI" id="CHEBI:30616"/>
        <note>ligand shared between dimeric partners</note>
    </ligand>
</feature>
<keyword evidence="4 9" id="KW-0547">Nucleotide-binding</keyword>
<evidence type="ECO:0000256" key="9">
    <source>
        <dbReference type="HAMAP-Rule" id="MF_00625"/>
    </source>
</evidence>
<evidence type="ECO:0000256" key="7">
    <source>
        <dbReference type="ARBA" id="ARBA00022842"/>
    </source>
</evidence>
<evidence type="ECO:0000256" key="8">
    <source>
        <dbReference type="ARBA" id="ARBA00023266"/>
    </source>
</evidence>
<evidence type="ECO:0000259" key="11">
    <source>
        <dbReference type="Pfam" id="PF02769"/>
    </source>
</evidence>
<dbReference type="SUPFAM" id="SSF56042">
    <property type="entry name" value="PurM C-terminal domain-like"/>
    <property type="match status" value="1"/>
</dbReference>
<evidence type="ECO:0000313" key="13">
    <source>
        <dbReference type="Proteomes" id="UP000283701"/>
    </source>
</evidence>
<dbReference type="Pfam" id="PF00586">
    <property type="entry name" value="AIRS"/>
    <property type="match status" value="1"/>
</dbReference>
<dbReference type="Proteomes" id="UP000283701">
    <property type="component" value="Unassembled WGS sequence"/>
</dbReference>
<evidence type="ECO:0000256" key="3">
    <source>
        <dbReference type="ARBA" id="ARBA00022723"/>
    </source>
</evidence>
<dbReference type="InterPro" id="IPR036921">
    <property type="entry name" value="PurM-like_N_sf"/>
</dbReference>
<dbReference type="RefSeq" id="WP_118202181.1">
    <property type="nucleotide sequence ID" value="NZ_QRHP01000001.1"/>
</dbReference>
<dbReference type="InterPro" id="IPR016188">
    <property type="entry name" value="PurM-like_N"/>
</dbReference>
<feature type="site" description="Important for catalytic activity" evidence="9">
    <location>
        <position position="14"/>
    </location>
</feature>
<comment type="similarity">
    <text evidence="1 9">Belongs to the selenophosphate synthase 1 family. Class I subfamily.</text>
</comment>
<dbReference type="InterPro" id="IPR010918">
    <property type="entry name" value="PurM-like_C_dom"/>
</dbReference>
<dbReference type="GO" id="GO:0005524">
    <property type="term" value="F:ATP binding"/>
    <property type="evidence" value="ECO:0007669"/>
    <property type="project" value="UniProtKB-UniRule"/>
</dbReference>
<evidence type="ECO:0000259" key="10">
    <source>
        <dbReference type="Pfam" id="PF00586"/>
    </source>
</evidence>
<gene>
    <name evidence="9 12" type="primary">selD</name>
    <name evidence="12" type="ORF">DW654_01630</name>
</gene>
<organism evidence="12 13">
    <name type="scientific">Roseburia inulinivorans</name>
    <dbReference type="NCBI Taxonomy" id="360807"/>
    <lineage>
        <taxon>Bacteria</taxon>
        <taxon>Bacillati</taxon>
        <taxon>Bacillota</taxon>
        <taxon>Clostridia</taxon>
        <taxon>Lachnospirales</taxon>
        <taxon>Lachnospiraceae</taxon>
        <taxon>Roseburia</taxon>
    </lineage>
</organism>
<dbReference type="FunFam" id="3.30.1330.10:FF:000003">
    <property type="entry name" value="Selenide, water dikinase"/>
    <property type="match status" value="1"/>
</dbReference>
<evidence type="ECO:0000256" key="2">
    <source>
        <dbReference type="ARBA" id="ARBA00022679"/>
    </source>
</evidence>
<protein>
    <recommendedName>
        <fullName evidence="9">Selenide, water dikinase</fullName>
        <ecNumber evidence="9">2.7.9.3</ecNumber>
    </recommendedName>
    <alternativeName>
        <fullName evidence="9">Selenium donor protein</fullName>
    </alternativeName>
    <alternativeName>
        <fullName evidence="9">Selenophosphate synthase</fullName>
    </alternativeName>
</protein>
<comment type="cofactor">
    <cofactor evidence="9">
        <name>Mg(2+)</name>
        <dbReference type="ChEBI" id="CHEBI:18420"/>
    </cofactor>
    <text evidence="9">Binds 1 Mg(2+) ion per monomer.</text>
</comment>
<dbReference type="SUPFAM" id="SSF55326">
    <property type="entry name" value="PurM N-terminal domain-like"/>
    <property type="match status" value="1"/>
</dbReference>
<accession>A0A3R6DEQ3</accession>
<dbReference type="Gene3D" id="3.30.1330.10">
    <property type="entry name" value="PurM-like, N-terminal domain"/>
    <property type="match status" value="1"/>
</dbReference>
<dbReference type="GO" id="GO:0016260">
    <property type="term" value="P:selenocysteine biosynthetic process"/>
    <property type="evidence" value="ECO:0007669"/>
    <property type="project" value="InterPro"/>
</dbReference>
<dbReference type="HAMAP" id="MF_00625">
    <property type="entry name" value="SelD"/>
    <property type="match status" value="1"/>
</dbReference>
<dbReference type="PIRSF" id="PIRSF036407">
    <property type="entry name" value="Selenphspht_syn"/>
    <property type="match status" value="1"/>
</dbReference>
<dbReference type="InterPro" id="IPR004536">
    <property type="entry name" value="SPS/SelD"/>
</dbReference>
<dbReference type="GO" id="GO:0000287">
    <property type="term" value="F:magnesium ion binding"/>
    <property type="evidence" value="ECO:0007669"/>
    <property type="project" value="UniProtKB-UniRule"/>
</dbReference>
<dbReference type="InterPro" id="IPR036676">
    <property type="entry name" value="PurM-like_C_sf"/>
</dbReference>
<feature type="domain" description="PurM-like N-terminal" evidence="10">
    <location>
        <begin position="43"/>
        <end position="148"/>
    </location>
</feature>
<keyword evidence="8 9" id="KW-0711">Selenium</keyword>
<sequence>MMNEFCKGGGCTAKLGPGILDKVLKMIPKKADPNLLVGFDHSDDAAVYQLTDELAVVQTLDFFPPMVEDPYLFGKIAATNALSDIYAMGGEVKTALNIVCFPESMDANILGQILLGGNEKVTEAGGVLAGGHSINDVDVKYGLSVMGTIHPKRILENNHCKEGDLLLLTKPLGVGIVMTASRMKAVSEEAFDQAVESMTTLNKYAAEIFKKYGIHACTDITGFGLLVHLGEMLGENFSAEVWTSQIPYIRACEDYVEEFYITAAGQRNRNHIGAQVAFENCSFAMEEILFDPQTSGGLLVAIPENEARKALKEIEALGLDCGIIGRVTEKKEKKIYVLKNKENAAVAAD</sequence>
<feature type="binding site" evidence="9">
    <location>
        <position position="84"/>
    </location>
    <ligand>
        <name>Mg(2+)</name>
        <dbReference type="ChEBI" id="CHEBI:18420"/>
    </ligand>
</feature>
<feature type="binding site" evidence="9">
    <location>
        <position position="219"/>
    </location>
    <ligand>
        <name>Mg(2+)</name>
        <dbReference type="ChEBI" id="CHEBI:18420"/>
    </ligand>
</feature>
<feature type="binding site" evidence="9">
    <location>
        <begin position="131"/>
        <end position="133"/>
    </location>
    <ligand>
        <name>ATP</name>
        <dbReference type="ChEBI" id="CHEBI:30616"/>
        <note>ligand shared between dimeric partners</note>
    </ligand>
</feature>
<reference evidence="12 13" key="1">
    <citation type="submission" date="2018-08" db="EMBL/GenBank/DDBJ databases">
        <title>A genome reference for cultivated species of the human gut microbiota.</title>
        <authorList>
            <person name="Zou Y."/>
            <person name="Xue W."/>
            <person name="Luo G."/>
        </authorList>
    </citation>
    <scope>NUCLEOTIDE SEQUENCE [LARGE SCALE GENOMIC DNA]</scope>
    <source>
        <strain evidence="12 13">AM23-23AC</strain>
    </source>
</reference>
<dbReference type="Pfam" id="PF02769">
    <property type="entry name" value="AIRS_C"/>
    <property type="match status" value="1"/>
</dbReference>
<keyword evidence="7 9" id="KW-0460">Magnesium</keyword>
<proteinExistence type="inferred from homology"/>
<dbReference type="AlphaFoldDB" id="A0A3R6DEQ3"/>
<dbReference type="PANTHER" id="PTHR10256:SF0">
    <property type="entry name" value="INACTIVE SELENIDE, WATER DIKINASE-LIKE PROTEIN-RELATED"/>
    <property type="match status" value="1"/>
</dbReference>
<comment type="subunit">
    <text evidence="9">Homodimer.</text>
</comment>
<dbReference type="GO" id="GO:0005737">
    <property type="term" value="C:cytoplasm"/>
    <property type="evidence" value="ECO:0007669"/>
    <property type="project" value="TreeGrafter"/>
</dbReference>
<dbReference type="NCBIfam" id="TIGR00476">
    <property type="entry name" value="selD"/>
    <property type="match status" value="1"/>
</dbReference>
<feature type="binding site" description="in other chain" evidence="9">
    <location>
        <position position="61"/>
    </location>
    <ligand>
        <name>ATP</name>
        <dbReference type="ChEBI" id="CHEBI:30616"/>
        <note>ligand shared between dimeric partners</note>
    </ligand>
</feature>
<name>A0A3R6DEQ3_9FIRM</name>
<dbReference type="EMBL" id="QRHP01000001">
    <property type="protein sequence ID" value="RHF87486.1"/>
    <property type="molecule type" value="Genomic_DNA"/>
</dbReference>
<dbReference type="InterPro" id="IPR023061">
    <property type="entry name" value="SelD_I"/>
</dbReference>
<comment type="function">
    <text evidence="9">Synthesizes selenophosphate from selenide and ATP.</text>
</comment>
<keyword evidence="2 9" id="KW-0808">Transferase</keyword>
<comment type="catalytic activity">
    <reaction evidence="9">
        <text>hydrogenselenide + ATP + H2O = selenophosphate + AMP + phosphate + 2 H(+)</text>
        <dbReference type="Rhea" id="RHEA:18737"/>
        <dbReference type="ChEBI" id="CHEBI:15377"/>
        <dbReference type="ChEBI" id="CHEBI:15378"/>
        <dbReference type="ChEBI" id="CHEBI:16144"/>
        <dbReference type="ChEBI" id="CHEBI:29317"/>
        <dbReference type="ChEBI" id="CHEBI:30616"/>
        <dbReference type="ChEBI" id="CHEBI:43474"/>
        <dbReference type="ChEBI" id="CHEBI:456215"/>
        <dbReference type="EC" id="2.7.9.3"/>
    </reaction>
</comment>
<dbReference type="GO" id="GO:0004756">
    <property type="term" value="F:selenide, water dikinase activity"/>
    <property type="evidence" value="ECO:0007669"/>
    <property type="project" value="UniProtKB-UniRule"/>
</dbReference>
<feature type="binding site" description="in other chain" evidence="9">
    <location>
        <position position="14"/>
    </location>
    <ligand>
        <name>ATP</name>
        <dbReference type="ChEBI" id="CHEBI:30616"/>
        <note>ligand shared between dimeric partners</note>
    </ligand>
</feature>
<dbReference type="PANTHER" id="PTHR10256">
    <property type="entry name" value="SELENIDE, WATER DIKINASE"/>
    <property type="match status" value="1"/>
</dbReference>
<keyword evidence="5 9" id="KW-0418">Kinase</keyword>
<comment type="caution">
    <text evidence="12">The sequence shown here is derived from an EMBL/GenBank/DDBJ whole genome shotgun (WGS) entry which is preliminary data.</text>
</comment>
<evidence type="ECO:0000256" key="5">
    <source>
        <dbReference type="ARBA" id="ARBA00022777"/>
    </source>
</evidence>
<keyword evidence="6 9" id="KW-0067">ATP-binding</keyword>
<feature type="active site" evidence="9">
    <location>
        <position position="11"/>
    </location>
</feature>
<evidence type="ECO:0000256" key="4">
    <source>
        <dbReference type="ARBA" id="ARBA00022741"/>
    </source>
</evidence>
<dbReference type="Gene3D" id="3.90.650.10">
    <property type="entry name" value="PurM-like C-terminal domain"/>
    <property type="match status" value="1"/>
</dbReference>
<feature type="domain" description="PurM-like C-terminal" evidence="11">
    <location>
        <begin position="161"/>
        <end position="337"/>
    </location>
</feature>
<feature type="binding site" evidence="9">
    <location>
        <position position="44"/>
    </location>
    <ligand>
        <name>Mg(2+)</name>
        <dbReference type="ChEBI" id="CHEBI:18420"/>
    </ligand>
</feature>
<dbReference type="CDD" id="cd02195">
    <property type="entry name" value="SelD"/>
    <property type="match status" value="1"/>
</dbReference>
<evidence type="ECO:0000313" key="12">
    <source>
        <dbReference type="EMBL" id="RHF87486.1"/>
    </source>
</evidence>
<evidence type="ECO:0000256" key="1">
    <source>
        <dbReference type="ARBA" id="ARBA00008026"/>
    </source>
</evidence>
<dbReference type="NCBIfam" id="NF002098">
    <property type="entry name" value="PRK00943.1"/>
    <property type="match status" value="1"/>
</dbReference>
<evidence type="ECO:0000256" key="6">
    <source>
        <dbReference type="ARBA" id="ARBA00022840"/>
    </source>
</evidence>
<keyword evidence="3 9" id="KW-0479">Metal-binding</keyword>